<protein>
    <submittedName>
        <fullName evidence="6">Flagellar hook-length control protein FliK</fullName>
    </submittedName>
</protein>
<proteinExistence type="inferred from homology"/>
<evidence type="ECO:0000313" key="7">
    <source>
        <dbReference type="Proteomes" id="UP001324794"/>
    </source>
</evidence>
<dbReference type="CDD" id="cd17470">
    <property type="entry name" value="T3SS_Flik_C"/>
    <property type="match status" value="1"/>
</dbReference>
<dbReference type="PRINTS" id="PR01007">
    <property type="entry name" value="FLGHOOKFLIK"/>
</dbReference>
<gene>
    <name evidence="6" type="ORF">SR894_00140</name>
</gene>
<accession>A0ABZ0YLG9</accession>
<feature type="region of interest" description="Disordered" evidence="4">
    <location>
        <begin position="304"/>
        <end position="354"/>
    </location>
</feature>
<evidence type="ECO:0000256" key="1">
    <source>
        <dbReference type="ARBA" id="ARBA00003944"/>
    </source>
</evidence>
<keyword evidence="6" id="KW-0282">Flagellum</keyword>
<dbReference type="EMBL" id="CP140255">
    <property type="protein sequence ID" value="WQH12975.1"/>
    <property type="molecule type" value="Genomic_DNA"/>
</dbReference>
<dbReference type="Gene3D" id="3.30.750.140">
    <property type="match status" value="1"/>
</dbReference>
<keyword evidence="6" id="KW-0969">Cilium</keyword>
<evidence type="ECO:0000256" key="2">
    <source>
        <dbReference type="ARBA" id="ARBA00009149"/>
    </source>
</evidence>
<dbReference type="Proteomes" id="UP001324794">
    <property type="component" value="Chromosome"/>
</dbReference>
<name>A0ABZ0YLG9_9GAMM</name>
<feature type="compositionally biased region" description="Polar residues" evidence="4">
    <location>
        <begin position="1"/>
        <end position="20"/>
    </location>
</feature>
<evidence type="ECO:0000259" key="5">
    <source>
        <dbReference type="Pfam" id="PF02120"/>
    </source>
</evidence>
<feature type="compositionally biased region" description="Polar residues" evidence="4">
    <location>
        <begin position="304"/>
        <end position="337"/>
    </location>
</feature>
<dbReference type="InterPro" id="IPR021136">
    <property type="entry name" value="Flagellar_hook_control-like_C"/>
</dbReference>
<feature type="region of interest" description="Disordered" evidence="4">
    <location>
        <begin position="435"/>
        <end position="480"/>
    </location>
</feature>
<feature type="compositionally biased region" description="Low complexity" evidence="4">
    <location>
        <begin position="338"/>
        <end position="354"/>
    </location>
</feature>
<keyword evidence="7" id="KW-1185">Reference proteome</keyword>
<comment type="similarity">
    <text evidence="2">Belongs to the FliK family.</text>
</comment>
<dbReference type="InterPro" id="IPR052563">
    <property type="entry name" value="FliK"/>
</dbReference>
<dbReference type="RefSeq" id="WP_223289161.1">
    <property type="nucleotide sequence ID" value="NZ_CP140255.1"/>
</dbReference>
<feature type="domain" description="Flagellar hook-length control protein-like C-terminal" evidence="5">
    <location>
        <begin position="367"/>
        <end position="446"/>
    </location>
</feature>
<evidence type="ECO:0000313" key="6">
    <source>
        <dbReference type="EMBL" id="WQH12975.1"/>
    </source>
</evidence>
<evidence type="ECO:0000256" key="4">
    <source>
        <dbReference type="SAM" id="MobiDB-lite"/>
    </source>
</evidence>
<dbReference type="InterPro" id="IPR001635">
    <property type="entry name" value="Flag_hook_Flik"/>
</dbReference>
<dbReference type="InterPro" id="IPR038610">
    <property type="entry name" value="FliK-like_C_sf"/>
</dbReference>
<reference evidence="6 7" key="1">
    <citation type="submission" date="2023-11" db="EMBL/GenBank/DDBJ databases">
        <title>MicrobeMod: A computational toolkit for identifying prokaryotic methylation and restriction-modification with nanopore sequencing.</title>
        <authorList>
            <person name="Crits-Christoph A."/>
            <person name="Kang S.C."/>
            <person name="Lee H."/>
            <person name="Ostrov N."/>
        </authorList>
    </citation>
    <scope>NUCLEOTIDE SEQUENCE [LARGE SCALE GENOMIC DNA]</scope>
    <source>
        <strain evidence="6 7">ATCC BAA-805</strain>
    </source>
</reference>
<evidence type="ECO:0000256" key="3">
    <source>
        <dbReference type="ARBA" id="ARBA00022795"/>
    </source>
</evidence>
<keyword evidence="3" id="KW-1005">Bacterial flagellum biogenesis</keyword>
<sequence>MNIHQLLSVSQGSPQTQSPGAFNRQDPVNGLFHQALLQASDTSRLSASRFSEISASQAPQEQTTLNALSSLASAGLEVDIENLSAALETLRLDINESDFSELLAQLQLPNSDISTGTLGLNGGQASTPLNEIAGRLALMASFTESSPVAQLESPVAPATVEAIAKQLNIGQTEAAQLADIPALKTLLQSLSMDKSRPVQSIAPAALEIIADQLDINQTEAAQLVSALNVLVGQQNSAPSRPVETAQLTNIRSPVPDMQRDPRAQPDTFFSQINTGSSAQQINSHTAAPQISSEALMAALLTTDGASKTSPSSEHSLTGMLLNSGSSPLATSQSTQGFSPTVTPTPTTLATPLTSPAWPQQLSQQLVQISQRGGEQHVQMQLNPAELGPLSISLKFGEQGAQAHFLSAHAQVRQVLEQAIPQLREALAEQGISLGETSVGEQRDPNDQAFAQSSGKHGATAGSDNGEMGSDEAPIQNAGSGSLTLDGRVDLYA</sequence>
<dbReference type="PANTHER" id="PTHR37533">
    <property type="entry name" value="FLAGELLAR HOOK-LENGTH CONTROL PROTEIN"/>
    <property type="match status" value="1"/>
</dbReference>
<keyword evidence="6" id="KW-0966">Cell projection</keyword>
<dbReference type="Pfam" id="PF02120">
    <property type="entry name" value="Flg_hook"/>
    <property type="match status" value="1"/>
</dbReference>
<feature type="region of interest" description="Disordered" evidence="4">
    <location>
        <begin position="1"/>
        <end position="25"/>
    </location>
</feature>
<comment type="function">
    <text evidence="1">Controls the length of the flagellar hook.</text>
</comment>
<organism evidence="6 7">
    <name type="scientific">Vreelandella neptunia</name>
    <dbReference type="NCBI Taxonomy" id="115551"/>
    <lineage>
        <taxon>Bacteria</taxon>
        <taxon>Pseudomonadati</taxon>
        <taxon>Pseudomonadota</taxon>
        <taxon>Gammaproteobacteria</taxon>
        <taxon>Oceanospirillales</taxon>
        <taxon>Halomonadaceae</taxon>
        <taxon>Vreelandella</taxon>
    </lineage>
</organism>
<dbReference type="PANTHER" id="PTHR37533:SF2">
    <property type="entry name" value="FLAGELLAR HOOK-LENGTH CONTROL PROTEIN"/>
    <property type="match status" value="1"/>
</dbReference>
<feature type="region of interest" description="Disordered" evidence="4">
    <location>
        <begin position="236"/>
        <end position="270"/>
    </location>
</feature>